<evidence type="ECO:0000313" key="5">
    <source>
        <dbReference type="EMBL" id="PWN35529.1"/>
    </source>
</evidence>
<keyword evidence="3" id="KW-0539">Nucleus</keyword>
<protein>
    <recommendedName>
        <fullName evidence="7">Fms interacting protein</fullName>
    </recommendedName>
</protein>
<name>A0A316VD07_9BASI</name>
<keyword evidence="6" id="KW-1185">Reference proteome</keyword>
<gene>
    <name evidence="5" type="ORF">FA14DRAFT_43169</name>
</gene>
<organism evidence="5 6">
    <name type="scientific">Meira miltonrushii</name>
    <dbReference type="NCBI Taxonomy" id="1280837"/>
    <lineage>
        <taxon>Eukaryota</taxon>
        <taxon>Fungi</taxon>
        <taxon>Dikarya</taxon>
        <taxon>Basidiomycota</taxon>
        <taxon>Ustilaginomycotina</taxon>
        <taxon>Exobasidiomycetes</taxon>
        <taxon>Exobasidiales</taxon>
        <taxon>Brachybasidiaceae</taxon>
        <taxon>Meira</taxon>
    </lineage>
</organism>
<evidence type="ECO:0000256" key="4">
    <source>
        <dbReference type="SAM" id="MobiDB-lite"/>
    </source>
</evidence>
<dbReference type="RefSeq" id="XP_025355831.1">
    <property type="nucleotide sequence ID" value="XM_025502334.1"/>
</dbReference>
<reference evidence="5 6" key="1">
    <citation type="journal article" date="2018" name="Mol. Biol. Evol.">
        <title>Broad Genomic Sampling Reveals a Smut Pathogenic Ancestry of the Fungal Clade Ustilaginomycotina.</title>
        <authorList>
            <person name="Kijpornyongpan T."/>
            <person name="Mondo S.J."/>
            <person name="Barry K."/>
            <person name="Sandor L."/>
            <person name="Lee J."/>
            <person name="Lipzen A."/>
            <person name="Pangilinan J."/>
            <person name="LaButti K."/>
            <person name="Hainaut M."/>
            <person name="Henrissat B."/>
            <person name="Grigoriev I.V."/>
            <person name="Spatafora J.W."/>
            <person name="Aime M.C."/>
        </authorList>
    </citation>
    <scope>NUCLEOTIDE SEQUENCE [LARGE SCALE GENOMIC DNA]</scope>
    <source>
        <strain evidence="5 6">MCA 3882</strain>
    </source>
</reference>
<dbReference type="GO" id="GO:0003729">
    <property type="term" value="F:mRNA binding"/>
    <property type="evidence" value="ECO:0007669"/>
    <property type="project" value="TreeGrafter"/>
</dbReference>
<dbReference type="EMBL" id="KZ819603">
    <property type="protein sequence ID" value="PWN35529.1"/>
    <property type="molecule type" value="Genomic_DNA"/>
</dbReference>
<dbReference type="InParanoid" id="A0A316VD07"/>
<feature type="region of interest" description="Disordered" evidence="4">
    <location>
        <begin position="168"/>
        <end position="187"/>
    </location>
</feature>
<dbReference type="OrthoDB" id="20582at2759"/>
<evidence type="ECO:0008006" key="7">
    <source>
        <dbReference type="Google" id="ProtNLM"/>
    </source>
</evidence>
<comment type="similarity">
    <text evidence="2">Belongs to the THOC5 family.</text>
</comment>
<dbReference type="GeneID" id="37024115"/>
<sequence>MTTVDDQMPITATASVLQKRLLSTIEQEEISAKGLTTTEERFALLHASSPLFAQLRATSRRVHEDTRNGKGRVTEIRTRVDNASLALQNLKYQKRHLQEEIRNCKSFQSIYENVSLIDVDQFMQSAPEAEKTDEITTNAHKLYLARLRFELSERKRLEEEKQQLQSKRAALMKENRKKKQRLEGLESDLKEMLSRSIQVRNRFEEANREEQQPSAAEDEMQTDPEKRQRHETASSTAAATPIPDQPTPKPVTEG</sequence>
<accession>A0A316VD07</accession>
<dbReference type="Proteomes" id="UP000245771">
    <property type="component" value="Unassembled WGS sequence"/>
</dbReference>
<comment type="subcellular location">
    <subcellularLocation>
        <location evidence="1">Nucleus</location>
    </subcellularLocation>
</comment>
<dbReference type="AlphaFoldDB" id="A0A316VD07"/>
<feature type="compositionally biased region" description="Basic and acidic residues" evidence="4">
    <location>
        <begin position="223"/>
        <end position="232"/>
    </location>
</feature>
<feature type="compositionally biased region" description="Basic and acidic residues" evidence="4">
    <location>
        <begin position="201"/>
        <end position="211"/>
    </location>
</feature>
<feature type="compositionally biased region" description="Pro residues" evidence="4">
    <location>
        <begin position="243"/>
        <end position="254"/>
    </location>
</feature>
<feature type="region of interest" description="Disordered" evidence="4">
    <location>
        <begin position="200"/>
        <end position="254"/>
    </location>
</feature>
<evidence type="ECO:0000313" key="6">
    <source>
        <dbReference type="Proteomes" id="UP000245771"/>
    </source>
</evidence>
<evidence type="ECO:0000256" key="2">
    <source>
        <dbReference type="ARBA" id="ARBA00008044"/>
    </source>
</evidence>
<dbReference type="PANTHER" id="PTHR13375">
    <property type="entry name" value="FMS INTERACTING PROTEIN"/>
    <property type="match status" value="1"/>
</dbReference>
<dbReference type="Pfam" id="PF09766">
    <property type="entry name" value="FmiP_Thoc5"/>
    <property type="match status" value="1"/>
</dbReference>
<evidence type="ECO:0000256" key="1">
    <source>
        <dbReference type="ARBA" id="ARBA00004123"/>
    </source>
</evidence>
<proteinExistence type="inferred from homology"/>
<evidence type="ECO:0000256" key="3">
    <source>
        <dbReference type="ARBA" id="ARBA00023242"/>
    </source>
</evidence>
<dbReference type="GO" id="GO:0000445">
    <property type="term" value="C:THO complex part of transcription export complex"/>
    <property type="evidence" value="ECO:0007669"/>
    <property type="project" value="TreeGrafter"/>
</dbReference>
<dbReference type="STRING" id="1280837.A0A316VD07"/>
<dbReference type="GO" id="GO:0006406">
    <property type="term" value="P:mRNA export from nucleus"/>
    <property type="evidence" value="ECO:0007669"/>
    <property type="project" value="TreeGrafter"/>
</dbReference>
<dbReference type="PANTHER" id="PTHR13375:SF3">
    <property type="entry name" value="THO COMPLEX SUBUNIT 5 HOMOLOG"/>
    <property type="match status" value="1"/>
</dbReference>
<dbReference type="InterPro" id="IPR019163">
    <property type="entry name" value="THO_Thoc5"/>
</dbReference>